<protein>
    <submittedName>
        <fullName evidence="3">Uncharacterized protein</fullName>
    </submittedName>
</protein>
<evidence type="ECO:0000313" key="3">
    <source>
        <dbReference type="EMBL" id="CAE0524253.1"/>
    </source>
</evidence>
<name>A0A7S3RH05_EMIHU</name>
<feature type="compositionally biased region" description="Basic and acidic residues" evidence="1">
    <location>
        <begin position="118"/>
        <end position="128"/>
    </location>
</feature>
<dbReference type="EMBL" id="HBIR01003093">
    <property type="protein sequence ID" value="CAE0524253.1"/>
    <property type="molecule type" value="Transcribed_RNA"/>
</dbReference>
<accession>A0A7S3RH05</accession>
<feature type="signal peptide" evidence="2">
    <location>
        <begin position="1"/>
        <end position="21"/>
    </location>
</feature>
<gene>
    <name evidence="3" type="ORF">EHUX00137_LOCUS2197</name>
</gene>
<evidence type="ECO:0000256" key="1">
    <source>
        <dbReference type="SAM" id="MobiDB-lite"/>
    </source>
</evidence>
<keyword evidence="2" id="KW-0732">Signal</keyword>
<reference evidence="3" key="1">
    <citation type="submission" date="2021-01" db="EMBL/GenBank/DDBJ databases">
        <authorList>
            <person name="Corre E."/>
            <person name="Pelletier E."/>
            <person name="Niang G."/>
            <person name="Scheremetjew M."/>
            <person name="Finn R."/>
            <person name="Kale V."/>
            <person name="Holt S."/>
            <person name="Cochrane G."/>
            <person name="Meng A."/>
            <person name="Brown T."/>
            <person name="Cohen L."/>
        </authorList>
    </citation>
    <scope>NUCLEOTIDE SEQUENCE</scope>
    <source>
        <strain evidence="3">379</strain>
    </source>
</reference>
<feature type="region of interest" description="Disordered" evidence="1">
    <location>
        <begin position="105"/>
        <end position="155"/>
    </location>
</feature>
<dbReference type="AlphaFoldDB" id="A0A7S3RH05"/>
<feature type="chain" id="PRO_5030908015" evidence="2">
    <location>
        <begin position="22"/>
        <end position="155"/>
    </location>
</feature>
<evidence type="ECO:0000256" key="2">
    <source>
        <dbReference type="SAM" id="SignalP"/>
    </source>
</evidence>
<sequence>MLTCLTLARLFLIGMPSPARGTCRRAATGNSVSLERAFGGAGLPPPSTLRQYLAPEYAARYEKAGAAASHGTVLHHDKSANGTRHHRRCYEAVTAVVNKRQVQPELLASVDYSPPPPAERRPRADEVQRLAPTRGPQPAAELSLENARIPYGAAS</sequence>
<proteinExistence type="predicted"/>
<organism evidence="3">
    <name type="scientific">Emiliania huxleyi</name>
    <name type="common">Coccolithophore</name>
    <name type="synonym">Pontosphaera huxleyi</name>
    <dbReference type="NCBI Taxonomy" id="2903"/>
    <lineage>
        <taxon>Eukaryota</taxon>
        <taxon>Haptista</taxon>
        <taxon>Haptophyta</taxon>
        <taxon>Prymnesiophyceae</taxon>
        <taxon>Isochrysidales</taxon>
        <taxon>Noelaerhabdaceae</taxon>
        <taxon>Emiliania</taxon>
    </lineage>
</organism>